<dbReference type="Pfam" id="PF21360">
    <property type="entry name" value="PylC-like_N"/>
    <property type="match status" value="1"/>
</dbReference>
<dbReference type="Gene3D" id="3.30.470.20">
    <property type="entry name" value="ATP-grasp fold, B domain"/>
    <property type="match status" value="1"/>
</dbReference>
<evidence type="ECO:0000259" key="2">
    <source>
        <dbReference type="PROSITE" id="PS50975"/>
    </source>
</evidence>
<organism evidence="3 4">
    <name type="scientific">Candidatus Liptonbacteria bacterium GWC1_60_9</name>
    <dbReference type="NCBI Taxonomy" id="1798645"/>
    <lineage>
        <taxon>Bacteria</taxon>
        <taxon>Candidatus Liptoniibacteriota</taxon>
    </lineage>
</organism>
<reference evidence="3 4" key="1">
    <citation type="journal article" date="2016" name="Nat. Commun.">
        <title>Thousands of microbial genomes shed light on interconnected biogeochemical processes in an aquifer system.</title>
        <authorList>
            <person name="Anantharaman K."/>
            <person name="Brown C.T."/>
            <person name="Hug L.A."/>
            <person name="Sharon I."/>
            <person name="Castelle C.J."/>
            <person name="Probst A.J."/>
            <person name="Thomas B.C."/>
            <person name="Singh A."/>
            <person name="Wilkins M.J."/>
            <person name="Karaoz U."/>
            <person name="Brodie E.L."/>
            <person name="Williams K.H."/>
            <person name="Hubbard S.S."/>
            <person name="Banfield J.F."/>
        </authorList>
    </citation>
    <scope>NUCLEOTIDE SEQUENCE [LARGE SCALE GENOMIC DNA]</scope>
</reference>
<proteinExistence type="predicted"/>
<dbReference type="Gene3D" id="3.40.50.20">
    <property type="match status" value="1"/>
</dbReference>
<dbReference type="EMBL" id="MHKV01000012">
    <property type="protein sequence ID" value="OGY97412.1"/>
    <property type="molecule type" value="Genomic_DNA"/>
</dbReference>
<keyword evidence="1" id="KW-0067">ATP-binding</keyword>
<evidence type="ECO:0000313" key="3">
    <source>
        <dbReference type="EMBL" id="OGY97412.1"/>
    </source>
</evidence>
<keyword evidence="1" id="KW-0547">Nucleotide-binding</keyword>
<accession>A0A1G2C7M6</accession>
<feature type="domain" description="ATP-grasp" evidence="2">
    <location>
        <begin position="115"/>
        <end position="305"/>
    </location>
</feature>
<dbReference type="InterPro" id="IPR048764">
    <property type="entry name" value="PylC_N"/>
</dbReference>
<dbReference type="GO" id="GO:0005524">
    <property type="term" value="F:ATP binding"/>
    <property type="evidence" value="ECO:0007669"/>
    <property type="project" value="UniProtKB-UniRule"/>
</dbReference>
<evidence type="ECO:0000256" key="1">
    <source>
        <dbReference type="PROSITE-ProRule" id="PRU00409"/>
    </source>
</evidence>
<comment type="caution">
    <text evidence="3">The sequence shown here is derived from an EMBL/GenBank/DDBJ whole genome shotgun (WGS) entry which is preliminary data.</text>
</comment>
<evidence type="ECO:0000313" key="4">
    <source>
        <dbReference type="Proteomes" id="UP000176349"/>
    </source>
</evidence>
<dbReference type="GO" id="GO:0046872">
    <property type="term" value="F:metal ion binding"/>
    <property type="evidence" value="ECO:0007669"/>
    <property type="project" value="InterPro"/>
</dbReference>
<dbReference type="PROSITE" id="PS50975">
    <property type="entry name" value="ATP_GRASP"/>
    <property type="match status" value="1"/>
</dbReference>
<dbReference type="AlphaFoldDB" id="A0A1G2C7M6"/>
<name>A0A1G2C7M6_9BACT</name>
<dbReference type="InterPro" id="IPR011761">
    <property type="entry name" value="ATP-grasp"/>
</dbReference>
<dbReference type="Proteomes" id="UP000176349">
    <property type="component" value="Unassembled WGS sequence"/>
</dbReference>
<dbReference type="SUPFAM" id="SSF56059">
    <property type="entry name" value="Glutathione synthetase ATP-binding domain-like"/>
    <property type="match status" value="1"/>
</dbReference>
<protein>
    <recommendedName>
        <fullName evidence="2">ATP-grasp domain-containing protein</fullName>
    </recommendedName>
</protein>
<gene>
    <name evidence="3" type="ORF">A2128_01645</name>
</gene>
<sequence>MKRLLITGAGGAPSTNFVRSLKQSPEKFHFIGVDANKYYLQRAETDERYLIPSKDEPDYLDVLTDVIVKTKADFLHTQNSAELAILSENREKFKTNYFLPDKETIRICENKFESYKRWEEGGLPQPKTMFLNTPDDLEAAFRTLGKKIWVREIKGSGGRGSLLAETFGQTKSWIDFKGGWGKFTAAEYLSPQSITWQSIWKDGKLIVAQTRKRLYWELAKISPSGITGATGGAVTVSDPLVDEIAEKAILAITDKPHGIMSVDLTYDTAGVPNPTEINAGRFFTTHEFFTRAGLNMPYIFVKLAFNEPYPEIKKKVNPLPENLVWIRGMDCHPILTSLDEVERHVKVFEERRKNNAA</sequence>